<evidence type="ECO:0000313" key="1">
    <source>
        <dbReference type="EMBL" id="KAI5672066.1"/>
    </source>
</evidence>
<organism evidence="1 2">
    <name type="scientific">Catharanthus roseus</name>
    <name type="common">Madagascar periwinkle</name>
    <name type="synonym">Vinca rosea</name>
    <dbReference type="NCBI Taxonomy" id="4058"/>
    <lineage>
        <taxon>Eukaryota</taxon>
        <taxon>Viridiplantae</taxon>
        <taxon>Streptophyta</taxon>
        <taxon>Embryophyta</taxon>
        <taxon>Tracheophyta</taxon>
        <taxon>Spermatophyta</taxon>
        <taxon>Magnoliopsida</taxon>
        <taxon>eudicotyledons</taxon>
        <taxon>Gunneridae</taxon>
        <taxon>Pentapetalae</taxon>
        <taxon>asterids</taxon>
        <taxon>lamiids</taxon>
        <taxon>Gentianales</taxon>
        <taxon>Apocynaceae</taxon>
        <taxon>Rauvolfioideae</taxon>
        <taxon>Vinceae</taxon>
        <taxon>Catharanthinae</taxon>
        <taxon>Catharanthus</taxon>
    </lineage>
</organism>
<proteinExistence type="predicted"/>
<accession>A0ACC0BHD7</accession>
<dbReference type="Proteomes" id="UP001060085">
    <property type="component" value="Linkage Group LG03"/>
</dbReference>
<gene>
    <name evidence="1" type="ORF">M9H77_12430</name>
</gene>
<dbReference type="EMBL" id="CM044703">
    <property type="protein sequence ID" value="KAI5672066.1"/>
    <property type="molecule type" value="Genomic_DNA"/>
</dbReference>
<protein>
    <submittedName>
        <fullName evidence="1">Uncharacterized protein</fullName>
    </submittedName>
</protein>
<name>A0ACC0BHD7_CATRO</name>
<keyword evidence="2" id="KW-1185">Reference proteome</keyword>
<sequence length="411" mass="46461">MEASSSSNLSRASLVTKCFFGWSKKQSFFIHQQPNKCASQMEVFVTSRTKEVPDIPVVGNEKIGVLLLNLGGPETLEDVQPFLFNLFADPDIIRLPRLFRFLQRPLAQFISVARAPKSKEGYASIGGGSPLRQITDAQAEELRKALCEKNVPAKVYVGMRYWHPFTEEAIEQIKRDNITKLVVLPLYPQFSISTSGSSLRLLEGLFREDEYLINMQHTVIPSWYQREGYIKAMANLIEKELDKFDCPQEVMIFFSAHGVPLAYVEEAGDPYKAEMEECVDLIMEELEKRQITNAYTLAYQSRVGPVEWLKPYTDETIIELGQKGVKSLLAVPISFVSEHIETLEEIDVEYKELALKSGIENWGRVPALNCEPTFITDLADAVIESLPYVGAMAVSNIEARQVNCPVMQIFK</sequence>
<reference evidence="2" key="1">
    <citation type="journal article" date="2023" name="Nat. Plants">
        <title>Single-cell RNA sequencing provides a high-resolution roadmap for understanding the multicellular compartmentation of specialized metabolism.</title>
        <authorList>
            <person name="Sun S."/>
            <person name="Shen X."/>
            <person name="Li Y."/>
            <person name="Li Y."/>
            <person name="Wang S."/>
            <person name="Li R."/>
            <person name="Zhang H."/>
            <person name="Shen G."/>
            <person name="Guo B."/>
            <person name="Wei J."/>
            <person name="Xu J."/>
            <person name="St-Pierre B."/>
            <person name="Chen S."/>
            <person name="Sun C."/>
        </authorList>
    </citation>
    <scope>NUCLEOTIDE SEQUENCE [LARGE SCALE GENOMIC DNA]</scope>
</reference>
<comment type="caution">
    <text evidence="1">The sequence shown here is derived from an EMBL/GenBank/DDBJ whole genome shotgun (WGS) entry which is preliminary data.</text>
</comment>
<evidence type="ECO:0000313" key="2">
    <source>
        <dbReference type="Proteomes" id="UP001060085"/>
    </source>
</evidence>